<keyword evidence="3 6" id="KW-0812">Transmembrane</keyword>
<dbReference type="PANTHER" id="PTHR30287:SF2">
    <property type="entry name" value="BLL1001 PROTEIN"/>
    <property type="match status" value="1"/>
</dbReference>
<gene>
    <name evidence="9" type="ORF">PSU93_08055</name>
</gene>
<keyword evidence="4 6" id="KW-1133">Transmembrane helix</keyword>
<feature type="transmembrane region" description="Helical" evidence="6">
    <location>
        <begin position="809"/>
        <end position="840"/>
    </location>
</feature>
<feature type="transmembrane region" description="Helical" evidence="6">
    <location>
        <begin position="444"/>
        <end position="469"/>
    </location>
</feature>
<comment type="caution">
    <text evidence="9">The sequence shown here is derived from an EMBL/GenBank/DDBJ whole genome shotgun (WGS) entry which is preliminary data.</text>
</comment>
<feature type="domain" description="MacB-like periplasmic core" evidence="8">
    <location>
        <begin position="21"/>
        <end position="221"/>
    </location>
</feature>
<dbReference type="Pfam" id="PF02687">
    <property type="entry name" value="FtsX"/>
    <property type="match status" value="2"/>
</dbReference>
<keyword evidence="10" id="KW-1185">Reference proteome</keyword>
<evidence type="ECO:0000256" key="3">
    <source>
        <dbReference type="ARBA" id="ARBA00022692"/>
    </source>
</evidence>
<dbReference type="InterPro" id="IPR003838">
    <property type="entry name" value="ABC3_permease_C"/>
</dbReference>
<dbReference type="GO" id="GO:0005886">
    <property type="term" value="C:plasma membrane"/>
    <property type="evidence" value="ECO:0007669"/>
    <property type="project" value="UniProtKB-SubCell"/>
</dbReference>
<evidence type="ECO:0000256" key="4">
    <source>
        <dbReference type="ARBA" id="ARBA00022989"/>
    </source>
</evidence>
<dbReference type="EMBL" id="JAQSDF010000021">
    <property type="protein sequence ID" value="MDI1231084.1"/>
    <property type="molecule type" value="Genomic_DNA"/>
</dbReference>
<evidence type="ECO:0000256" key="1">
    <source>
        <dbReference type="ARBA" id="ARBA00004651"/>
    </source>
</evidence>
<evidence type="ECO:0000256" key="5">
    <source>
        <dbReference type="ARBA" id="ARBA00023136"/>
    </source>
</evidence>
<feature type="transmembrane region" description="Helical" evidence="6">
    <location>
        <begin position="860"/>
        <end position="881"/>
    </location>
</feature>
<keyword evidence="5 6" id="KW-0472">Membrane</keyword>
<feature type="transmembrane region" description="Helical" evidence="6">
    <location>
        <begin position="417"/>
        <end position="438"/>
    </location>
</feature>
<dbReference type="PANTHER" id="PTHR30287">
    <property type="entry name" value="MEMBRANE COMPONENT OF PREDICTED ABC SUPERFAMILY METABOLITE UPTAKE TRANSPORTER"/>
    <property type="match status" value="1"/>
</dbReference>
<dbReference type="Proteomes" id="UP001160519">
    <property type="component" value="Unassembled WGS sequence"/>
</dbReference>
<evidence type="ECO:0000256" key="2">
    <source>
        <dbReference type="ARBA" id="ARBA00022475"/>
    </source>
</evidence>
<dbReference type="AlphaFoldDB" id="A0AA43TI51"/>
<organism evidence="9 10">
    <name type="scientific">Candidatus Methylobacter titanis</name>
    <dbReference type="NCBI Taxonomy" id="3053457"/>
    <lineage>
        <taxon>Bacteria</taxon>
        <taxon>Pseudomonadati</taxon>
        <taxon>Pseudomonadota</taxon>
        <taxon>Gammaproteobacteria</taxon>
        <taxon>Methylococcales</taxon>
        <taxon>Methylococcaceae</taxon>
        <taxon>Methylobacter</taxon>
    </lineage>
</organism>
<evidence type="ECO:0000259" key="7">
    <source>
        <dbReference type="Pfam" id="PF02687"/>
    </source>
</evidence>
<keyword evidence="2" id="KW-1003">Cell membrane</keyword>
<feature type="transmembrane region" description="Helical" evidence="6">
    <location>
        <begin position="769"/>
        <end position="788"/>
    </location>
</feature>
<comment type="subcellular location">
    <subcellularLocation>
        <location evidence="1">Cell membrane</location>
        <topology evidence="1">Multi-pass membrane protein</topology>
    </subcellularLocation>
</comment>
<accession>A0AA43TI51</accession>
<evidence type="ECO:0000256" key="6">
    <source>
        <dbReference type="SAM" id="Phobius"/>
    </source>
</evidence>
<protein>
    <submittedName>
        <fullName evidence="9">ABC transporter permease</fullName>
    </submittedName>
</protein>
<feature type="domain" description="ABC3 transporter permease C-terminal" evidence="7">
    <location>
        <begin position="772"/>
        <end position="888"/>
    </location>
</feature>
<feature type="domain" description="MacB-like periplasmic core" evidence="8">
    <location>
        <begin position="498"/>
        <end position="737"/>
    </location>
</feature>
<evidence type="ECO:0000313" key="9">
    <source>
        <dbReference type="EMBL" id="MDI1231084.1"/>
    </source>
</evidence>
<feature type="transmembrane region" description="Helical" evidence="6">
    <location>
        <begin position="499"/>
        <end position="522"/>
    </location>
</feature>
<dbReference type="InterPro" id="IPR038766">
    <property type="entry name" value="Membrane_comp_ABC_pdt"/>
</dbReference>
<feature type="transmembrane region" description="Helical" evidence="6">
    <location>
        <begin position="317"/>
        <end position="343"/>
    </location>
</feature>
<evidence type="ECO:0000313" key="10">
    <source>
        <dbReference type="Proteomes" id="UP001160519"/>
    </source>
</evidence>
<sequence length="895" mass="97414">MSSVLNRASRNFLWRHPWQLALAIVGIALGVAVVISIDLAMESSLNAFDQAGKAFSGVATHRIVAGDGGLDEKLYRRLRVEQGIQKLSPVVNGYVFVSKQADAGFKLIGIDPFIEKSFQSIWQTRQNENTSPNLLTRLLTEPNTALISEQTALRLGLNIEDDLTIDTDHGKHWLKIIGLLSPNNAVSEQVLSRLIITDIATAQEVLEMFGRLSSIEVLIDKHQPDAAPAPGRSAAYTPSLAIIRKALPGHALLVEADSQSQAMREMTRAFSINLTALGLLSLLVGIFLIYNTMTFLVMQRRRLIGSLRSIGVTRRQIFKLIIGEALLLAAIGTLVGIVLGIALGQGLLYLISGTINAIYFRIDAASLMITPLQLGKGALLGITATLLAVLPPAFEATRISPVTVLVRSQLESGIRRLIKTANLVSGVFILGGMVLALLSGKSIALGLASIFLLLFGFAMMTPALTLMFMKLIERVFGRLSGILVRLPARMVSAEISRTGIAIAALMIAVSATIGMDLMIGSFRQTVVDWVQTSLRADLYVSLPSEKMPGAQAQEDYRLKAKLAELQDVEMLSSVLHTNIIARDGVYAADLPGAGAAIARDGVYAAGQSGTGAAAENDFTKVSVFELNEKSRQGFIFKHQTDDKLWNRFEQQQTVIVTEPYAYHHGVKIGDKIRLQTDWGSESFEVLGIYADYSGDQGHLAMSRRNYQYYWPDLGYSGIGVYAKDGVDLQQLENQINKLLTGEQSVKSDQAIYQASMEVFEQTFMITETLRWLSAAIAFVGVFSALMALQFERTRQLGILRAIGITSRQLTVLITGETGLMGLVAGLIAIPVGYIVAYMLIFVIYQRSFGWTMAFHFNSGVIFQGLALALIAATLAGILPALKMAQTKPAEALRSE</sequence>
<evidence type="ECO:0000259" key="8">
    <source>
        <dbReference type="Pfam" id="PF12704"/>
    </source>
</evidence>
<feature type="domain" description="ABC3 transporter permease C-terminal" evidence="7">
    <location>
        <begin position="277"/>
        <end position="401"/>
    </location>
</feature>
<feature type="transmembrane region" description="Helical" evidence="6">
    <location>
        <begin position="274"/>
        <end position="297"/>
    </location>
</feature>
<proteinExistence type="predicted"/>
<dbReference type="InterPro" id="IPR025857">
    <property type="entry name" value="MacB_PCD"/>
</dbReference>
<name>A0AA43TI51_9GAMM</name>
<reference evidence="9" key="1">
    <citation type="submission" date="2023-01" db="EMBL/GenBank/DDBJ databases">
        <title>Biogeochemical cycle of methane in antarctic sediments.</title>
        <authorList>
            <person name="Roldan D.M."/>
            <person name="Menes R.J."/>
        </authorList>
    </citation>
    <scope>NUCLEOTIDE SEQUENCE [LARGE SCALE GENOMIC DNA]</scope>
    <source>
        <strain evidence="9">K-2018 MAG008</strain>
    </source>
</reference>
<feature type="transmembrane region" description="Helical" evidence="6">
    <location>
        <begin position="20"/>
        <end position="41"/>
    </location>
</feature>
<dbReference type="Pfam" id="PF12704">
    <property type="entry name" value="MacB_PCD"/>
    <property type="match status" value="2"/>
</dbReference>